<dbReference type="InterPro" id="IPR029052">
    <property type="entry name" value="Metallo-depent_PP-like"/>
</dbReference>
<accession>A0A845UVR2</accession>
<dbReference type="GO" id="GO:0008803">
    <property type="term" value="F:bis(5'-nucleosyl)-tetraphosphatase (symmetrical) activity"/>
    <property type="evidence" value="ECO:0007669"/>
    <property type="project" value="UniProtKB-EC"/>
</dbReference>
<dbReference type="Proteomes" id="UP000484885">
    <property type="component" value="Unassembled WGS sequence"/>
</dbReference>
<comment type="caution">
    <text evidence="10">The sequence shown here is derived from an EMBL/GenBank/DDBJ whole genome shotgun (WGS) entry which is preliminary data.</text>
</comment>
<feature type="domain" description="Calcineurin-like phosphoesterase" evidence="9">
    <location>
        <begin position="5"/>
        <end position="91"/>
    </location>
</feature>
<evidence type="ECO:0000256" key="4">
    <source>
        <dbReference type="ARBA" id="ARBA00022801"/>
    </source>
</evidence>
<keyword evidence="11" id="KW-1185">Reference proteome</keyword>
<dbReference type="AlphaFoldDB" id="A0A845UVR2"/>
<dbReference type="RefSeq" id="WP_164211309.1">
    <property type="nucleotide sequence ID" value="NZ_JAAGSC010000041.1"/>
</dbReference>
<dbReference type="NCBIfam" id="TIGR00668">
    <property type="entry name" value="apaH"/>
    <property type="match status" value="1"/>
</dbReference>
<evidence type="ECO:0000256" key="1">
    <source>
        <dbReference type="ARBA" id="ARBA00003413"/>
    </source>
</evidence>
<protein>
    <recommendedName>
        <fullName evidence="3">bis(5'-nucleosyl)-tetraphosphatase (symmetrical)</fullName>
        <ecNumber evidence="3">3.6.1.41</ecNumber>
    </recommendedName>
    <alternativeName>
        <fullName evidence="6">Ap4A hydrolase</fullName>
    </alternativeName>
    <alternativeName>
        <fullName evidence="5">Diadenosine 5',5'''-P1,P4-tetraphosphate pyrophosphohydrolase</fullName>
    </alternativeName>
    <alternativeName>
        <fullName evidence="7">Diadenosine tetraphosphatase</fullName>
    </alternativeName>
</protein>
<evidence type="ECO:0000256" key="3">
    <source>
        <dbReference type="ARBA" id="ARBA00012506"/>
    </source>
</evidence>
<dbReference type="Gene3D" id="3.60.21.10">
    <property type="match status" value="1"/>
</dbReference>
<dbReference type="NCBIfam" id="NF001204">
    <property type="entry name" value="PRK00166.1"/>
    <property type="match status" value="1"/>
</dbReference>
<evidence type="ECO:0000256" key="2">
    <source>
        <dbReference type="ARBA" id="ARBA00005419"/>
    </source>
</evidence>
<evidence type="ECO:0000256" key="6">
    <source>
        <dbReference type="ARBA" id="ARBA00032248"/>
    </source>
</evidence>
<evidence type="ECO:0000313" key="10">
    <source>
        <dbReference type="EMBL" id="NDY95913.1"/>
    </source>
</evidence>
<organism evidence="10 11">
    <name type="scientific">Wenzhouxiangella limi</name>
    <dbReference type="NCBI Taxonomy" id="2707351"/>
    <lineage>
        <taxon>Bacteria</taxon>
        <taxon>Pseudomonadati</taxon>
        <taxon>Pseudomonadota</taxon>
        <taxon>Gammaproteobacteria</taxon>
        <taxon>Chromatiales</taxon>
        <taxon>Wenzhouxiangellaceae</taxon>
        <taxon>Wenzhouxiangella</taxon>
    </lineage>
</organism>
<evidence type="ECO:0000313" key="11">
    <source>
        <dbReference type="Proteomes" id="UP000484885"/>
    </source>
</evidence>
<dbReference type="EC" id="3.6.1.41" evidence="3"/>
<evidence type="ECO:0000256" key="5">
    <source>
        <dbReference type="ARBA" id="ARBA00031248"/>
    </source>
</evidence>
<comment type="similarity">
    <text evidence="2">Belongs to the Ap4A hydrolase family.</text>
</comment>
<dbReference type="InterPro" id="IPR004843">
    <property type="entry name" value="Calcineurin-like_PHP"/>
</dbReference>
<keyword evidence="4 10" id="KW-0378">Hydrolase</keyword>
<dbReference type="PANTHER" id="PTHR40942:SF4">
    <property type="entry name" value="CYTOCHROME C5"/>
    <property type="match status" value="1"/>
</dbReference>
<comment type="function">
    <text evidence="1">Hydrolyzes diadenosine 5',5'''-P1,P4-tetraphosphate to yield ADP.</text>
</comment>
<dbReference type="SUPFAM" id="SSF56300">
    <property type="entry name" value="Metallo-dependent phosphatases"/>
    <property type="match status" value="1"/>
</dbReference>
<dbReference type="Pfam" id="PF00149">
    <property type="entry name" value="Metallophos"/>
    <property type="match status" value="1"/>
</dbReference>
<proteinExistence type="inferred from homology"/>
<gene>
    <name evidence="10" type="ORF">G3I74_09245</name>
</gene>
<evidence type="ECO:0000259" key="9">
    <source>
        <dbReference type="Pfam" id="PF00149"/>
    </source>
</evidence>
<dbReference type="InterPro" id="IPR004617">
    <property type="entry name" value="ApaH"/>
</dbReference>
<comment type="catalytic activity">
    <reaction evidence="8">
        <text>P(1),P(4)-bis(5'-adenosyl) tetraphosphate + H2O = 2 ADP + 2 H(+)</text>
        <dbReference type="Rhea" id="RHEA:24252"/>
        <dbReference type="ChEBI" id="CHEBI:15377"/>
        <dbReference type="ChEBI" id="CHEBI:15378"/>
        <dbReference type="ChEBI" id="CHEBI:58141"/>
        <dbReference type="ChEBI" id="CHEBI:456216"/>
        <dbReference type="EC" id="3.6.1.41"/>
    </reaction>
</comment>
<dbReference type="EMBL" id="JAAGSC010000041">
    <property type="protein sequence ID" value="NDY95913.1"/>
    <property type="molecule type" value="Genomic_DNA"/>
</dbReference>
<sequence length="274" mass="31092">MKRQIFIGDIQGCRDALARLLDRLDFDPSKDRLRFAGDLVNRGGQSLETLRLVRSLGDAAMTVLGNHDLHLLAYAYGHAPARLRRNSEFDAVLDAADGSDLLAWLRRQPLFWTSAKRGLALVHAGTDPRWGPDQTAVQAAELEHALATEPEQFFRHMYGDRPRRWRPSQPHYKRLRASTNVFTRMRFCDARGRLELEAKSDPRAVPRGFRPWFEHLHPDWRGRLLIFGHWAMLGLMITEQVACLDSGCVWGGRLTALVDDGESRSVVSVACREG</sequence>
<dbReference type="PIRSF" id="PIRSF000903">
    <property type="entry name" value="B5n-ttraPtase_sm"/>
    <property type="match status" value="1"/>
</dbReference>
<evidence type="ECO:0000256" key="8">
    <source>
        <dbReference type="ARBA" id="ARBA00049417"/>
    </source>
</evidence>
<reference evidence="10 11" key="1">
    <citation type="submission" date="2020-02" db="EMBL/GenBank/DDBJ databases">
        <authorList>
            <person name="Zhang X.-Y."/>
        </authorList>
    </citation>
    <scope>NUCLEOTIDE SEQUENCE [LARGE SCALE GENOMIC DNA]</scope>
    <source>
        <strain evidence="10 11">C33</strain>
    </source>
</reference>
<name>A0A845UVR2_9GAMM</name>
<evidence type="ECO:0000256" key="7">
    <source>
        <dbReference type="ARBA" id="ARBA00033210"/>
    </source>
</evidence>
<dbReference type="PANTHER" id="PTHR40942">
    <property type="match status" value="1"/>
</dbReference>